<name>A0ABQ0K2W9_9BACT</name>
<accession>A0ABQ0K2W9</accession>
<keyword evidence="2" id="KW-1185">Reference proteome</keyword>
<protein>
    <submittedName>
        <fullName evidence="1">Uncharacterized protein</fullName>
    </submittedName>
</protein>
<sequence>MLEDILFAIDNLFKNYHADTFKGRLVVLSKLGYRIRMGRT</sequence>
<dbReference type="Proteomes" id="UP000032309">
    <property type="component" value="Unassembled WGS sequence"/>
</dbReference>
<dbReference type="EMBL" id="BAFN01000001">
    <property type="protein sequence ID" value="GAN35112.1"/>
    <property type="molecule type" value="Genomic_DNA"/>
</dbReference>
<reference evidence="2" key="1">
    <citation type="journal article" date="2015" name="Genome Announc.">
        <title>Draft Genome Sequence of an Anaerobic Ammonium-Oxidizing Bacterium, "Candidatus Brocadia sinica".</title>
        <authorList>
            <person name="Oshiki M."/>
            <person name="Shinyako-Hata K."/>
            <person name="Satoh H."/>
            <person name="Okabe S."/>
        </authorList>
    </citation>
    <scope>NUCLEOTIDE SEQUENCE [LARGE SCALE GENOMIC DNA]</scope>
    <source>
        <strain evidence="2">JPN1</strain>
    </source>
</reference>
<organism evidence="1 2">
    <name type="scientific">Candidatus Brocadia sinica JPN1</name>
    <dbReference type="NCBI Taxonomy" id="1197129"/>
    <lineage>
        <taxon>Bacteria</taxon>
        <taxon>Pseudomonadati</taxon>
        <taxon>Planctomycetota</taxon>
        <taxon>Candidatus Brocadiia</taxon>
        <taxon>Candidatus Brocadiales</taxon>
        <taxon>Candidatus Brocadiaceae</taxon>
        <taxon>Candidatus Brocadia</taxon>
    </lineage>
</organism>
<evidence type="ECO:0000313" key="2">
    <source>
        <dbReference type="Proteomes" id="UP000032309"/>
    </source>
</evidence>
<gene>
    <name evidence="1" type="ORF">BROSI_A3658</name>
</gene>
<evidence type="ECO:0000313" key="1">
    <source>
        <dbReference type="EMBL" id="GAN35112.1"/>
    </source>
</evidence>
<proteinExistence type="predicted"/>
<comment type="caution">
    <text evidence="1">The sequence shown here is derived from an EMBL/GenBank/DDBJ whole genome shotgun (WGS) entry which is preliminary data.</text>
</comment>